<accession>A0A8H7E3Z9</accession>
<reference evidence="2" key="1">
    <citation type="submission" date="2020-02" db="EMBL/GenBank/DDBJ databases">
        <authorList>
            <person name="Palmer J.M."/>
        </authorList>
    </citation>
    <scope>NUCLEOTIDE SEQUENCE</scope>
    <source>
        <strain evidence="2">EPUS1.4</strain>
        <tissue evidence="2">Thallus</tissue>
    </source>
</reference>
<keyword evidence="3" id="KW-1185">Reference proteome</keyword>
<evidence type="ECO:0000256" key="1">
    <source>
        <dbReference type="SAM" id="MobiDB-lite"/>
    </source>
</evidence>
<name>A0A8H7E3Z9_9EURO</name>
<feature type="compositionally biased region" description="Low complexity" evidence="1">
    <location>
        <begin position="26"/>
        <end position="41"/>
    </location>
</feature>
<gene>
    <name evidence="2" type="ORF">GJ744_000386</name>
</gene>
<feature type="compositionally biased region" description="Basic and acidic residues" evidence="1">
    <location>
        <begin position="42"/>
        <end position="57"/>
    </location>
</feature>
<feature type="region of interest" description="Disordered" evidence="1">
    <location>
        <begin position="1"/>
        <end position="57"/>
    </location>
</feature>
<evidence type="ECO:0000313" key="3">
    <source>
        <dbReference type="Proteomes" id="UP000606974"/>
    </source>
</evidence>
<proteinExistence type="predicted"/>
<protein>
    <submittedName>
        <fullName evidence="2">Uncharacterized protein</fullName>
    </submittedName>
</protein>
<dbReference type="AlphaFoldDB" id="A0A8H7E3Z9"/>
<organism evidence="2 3">
    <name type="scientific">Endocarpon pusillum</name>
    <dbReference type="NCBI Taxonomy" id="364733"/>
    <lineage>
        <taxon>Eukaryota</taxon>
        <taxon>Fungi</taxon>
        <taxon>Dikarya</taxon>
        <taxon>Ascomycota</taxon>
        <taxon>Pezizomycotina</taxon>
        <taxon>Eurotiomycetes</taxon>
        <taxon>Chaetothyriomycetidae</taxon>
        <taxon>Verrucariales</taxon>
        <taxon>Verrucariaceae</taxon>
        <taxon>Endocarpon</taxon>
    </lineage>
</organism>
<evidence type="ECO:0000313" key="2">
    <source>
        <dbReference type="EMBL" id="KAF7505811.1"/>
    </source>
</evidence>
<sequence length="118" mass="13386">MAIGSEGPSCLRLAASGQVNRRTRQAKSSSQQASQQAPQQARQHDSRRTPRKLLERLSSRLVGNRIEGLIRSQMTNQYLQAQKMARKNLGLVRLKNHPSSYRKEITIFRTALSWLEAT</sequence>
<dbReference type="Proteomes" id="UP000606974">
    <property type="component" value="Unassembled WGS sequence"/>
</dbReference>
<comment type="caution">
    <text evidence="2">The sequence shown here is derived from an EMBL/GenBank/DDBJ whole genome shotgun (WGS) entry which is preliminary data.</text>
</comment>
<dbReference type="EMBL" id="JAACFV010000100">
    <property type="protein sequence ID" value="KAF7505811.1"/>
    <property type="molecule type" value="Genomic_DNA"/>
</dbReference>